<protein>
    <recommendedName>
        <fullName evidence="8">Endoribonuclease YbeY</fullName>
        <ecNumber evidence="8">3.1.-.-</ecNumber>
    </recommendedName>
</protein>
<dbReference type="Proteomes" id="UP000190962">
    <property type="component" value="Unassembled WGS sequence"/>
</dbReference>
<evidence type="ECO:0000256" key="3">
    <source>
        <dbReference type="ARBA" id="ARBA00022722"/>
    </source>
</evidence>
<dbReference type="AlphaFoldDB" id="A0A1T2PDQ6"/>
<dbReference type="SUPFAM" id="SSF55486">
    <property type="entry name" value="Metalloproteases ('zincins'), catalytic domain"/>
    <property type="match status" value="1"/>
</dbReference>
<evidence type="ECO:0000313" key="9">
    <source>
        <dbReference type="EMBL" id="OOY35551.1"/>
    </source>
</evidence>
<comment type="similarity">
    <text evidence="1 8">Belongs to the endoribonuclease YbeY family.</text>
</comment>
<accession>A0A1T2PDQ6</accession>
<evidence type="ECO:0000256" key="1">
    <source>
        <dbReference type="ARBA" id="ARBA00010875"/>
    </source>
</evidence>
<dbReference type="Gene3D" id="3.40.390.30">
    <property type="entry name" value="Metalloproteases ('zincins'), catalytic domain"/>
    <property type="match status" value="1"/>
</dbReference>
<evidence type="ECO:0000256" key="6">
    <source>
        <dbReference type="ARBA" id="ARBA00022801"/>
    </source>
</evidence>
<keyword evidence="7 8" id="KW-0862">Zinc</keyword>
<dbReference type="GO" id="GO:0004521">
    <property type="term" value="F:RNA endonuclease activity"/>
    <property type="evidence" value="ECO:0007669"/>
    <property type="project" value="UniProtKB-UniRule"/>
</dbReference>
<dbReference type="InterPro" id="IPR002036">
    <property type="entry name" value="YbeY"/>
</dbReference>
<dbReference type="Pfam" id="PF02130">
    <property type="entry name" value="YbeY"/>
    <property type="match status" value="1"/>
</dbReference>
<dbReference type="GO" id="GO:0008270">
    <property type="term" value="F:zinc ion binding"/>
    <property type="evidence" value="ECO:0007669"/>
    <property type="project" value="UniProtKB-UniRule"/>
</dbReference>
<feature type="binding site" evidence="8">
    <location>
        <position position="111"/>
    </location>
    <ligand>
        <name>Zn(2+)</name>
        <dbReference type="ChEBI" id="CHEBI:29105"/>
        <note>catalytic</note>
    </ligand>
</feature>
<gene>
    <name evidence="8" type="primary">ybeY</name>
    <name evidence="9" type="ORF">BOV88_04745</name>
</gene>
<evidence type="ECO:0000256" key="8">
    <source>
        <dbReference type="HAMAP-Rule" id="MF_00009"/>
    </source>
</evidence>
<keyword evidence="2 8" id="KW-0690">Ribosome biogenesis</keyword>
<dbReference type="GO" id="GO:0006364">
    <property type="term" value="P:rRNA processing"/>
    <property type="evidence" value="ECO:0007669"/>
    <property type="project" value="UniProtKB-UniRule"/>
</dbReference>
<proteinExistence type="inferred from homology"/>
<feature type="binding site" evidence="8">
    <location>
        <position position="115"/>
    </location>
    <ligand>
        <name>Zn(2+)</name>
        <dbReference type="ChEBI" id="CHEBI:29105"/>
        <note>catalytic</note>
    </ligand>
</feature>
<dbReference type="OrthoDB" id="9807740at2"/>
<keyword evidence="6 8" id="KW-0378">Hydrolase</keyword>
<dbReference type="InterPro" id="IPR023091">
    <property type="entry name" value="MetalPrtase_cat_dom_sf_prd"/>
</dbReference>
<dbReference type="EMBL" id="MPNX01000004">
    <property type="protein sequence ID" value="OOY35551.1"/>
    <property type="molecule type" value="Genomic_DNA"/>
</dbReference>
<dbReference type="HAMAP" id="MF_00009">
    <property type="entry name" value="Endoribonucl_YbeY"/>
    <property type="match status" value="1"/>
</dbReference>
<keyword evidence="8" id="KW-0963">Cytoplasm</keyword>
<comment type="cofactor">
    <cofactor evidence="8">
        <name>Zn(2+)</name>
        <dbReference type="ChEBI" id="CHEBI:29105"/>
    </cofactor>
    <text evidence="8">Binds 1 zinc ion.</text>
</comment>
<dbReference type="GO" id="GO:0004222">
    <property type="term" value="F:metalloendopeptidase activity"/>
    <property type="evidence" value="ECO:0007669"/>
    <property type="project" value="InterPro"/>
</dbReference>
<sequence>MMLHINLQVVTDAPNLPNSNTLQKWAEAAMQGDEELSLVVRIVNEEESEALNSSYRNKHKPTNVLSFPFEAPAGIEEPHLGDLVICAPVLEKEAREQKKPLETHWAHIIVHGVLHLQGLDHQNDAEAEEMESLERQILAHLGYPDPYATTEPS</sequence>
<name>A0A1T2PDQ6_SOVGS</name>
<feature type="binding site" evidence="8">
    <location>
        <position position="121"/>
    </location>
    <ligand>
        <name>Zn(2+)</name>
        <dbReference type="ChEBI" id="CHEBI:29105"/>
        <note>catalytic</note>
    </ligand>
</feature>
<comment type="function">
    <text evidence="8">Single strand-specific metallo-endoribonuclease involved in late-stage 70S ribosome quality control and in maturation of the 3' terminus of the 16S rRNA.</text>
</comment>
<keyword evidence="3 8" id="KW-0540">Nuclease</keyword>
<keyword evidence="8" id="KW-0698">rRNA processing</keyword>
<comment type="caution">
    <text evidence="9">The sequence shown here is derived from an EMBL/GenBank/DDBJ whole genome shotgun (WGS) entry which is preliminary data.</text>
</comment>
<evidence type="ECO:0000313" key="10">
    <source>
        <dbReference type="Proteomes" id="UP000190962"/>
    </source>
</evidence>
<evidence type="ECO:0000256" key="5">
    <source>
        <dbReference type="ARBA" id="ARBA00022759"/>
    </source>
</evidence>
<dbReference type="EC" id="3.1.-.-" evidence="8"/>
<dbReference type="PANTHER" id="PTHR46986">
    <property type="entry name" value="ENDORIBONUCLEASE YBEY, CHLOROPLASTIC"/>
    <property type="match status" value="1"/>
</dbReference>
<reference evidence="9 10" key="1">
    <citation type="submission" date="2016-11" db="EMBL/GenBank/DDBJ databases">
        <title>Mixed transmission modes and dynamic genome evolution in an obligate animal-bacterial symbiosis.</title>
        <authorList>
            <person name="Russell S.L."/>
            <person name="Corbett-Detig R.B."/>
            <person name="Cavanaugh C.M."/>
        </authorList>
    </citation>
    <scope>NUCLEOTIDE SEQUENCE [LARGE SCALE GENOMIC DNA]</scope>
    <source>
        <strain evidence="9">MA-KB16</strain>
    </source>
</reference>
<evidence type="ECO:0000256" key="2">
    <source>
        <dbReference type="ARBA" id="ARBA00022517"/>
    </source>
</evidence>
<evidence type="ECO:0000256" key="4">
    <source>
        <dbReference type="ARBA" id="ARBA00022723"/>
    </source>
</evidence>
<keyword evidence="4 8" id="KW-0479">Metal-binding</keyword>
<organism evidence="9 10">
    <name type="scientific">Solemya velum gill symbiont</name>
    <dbReference type="NCBI Taxonomy" id="2340"/>
    <lineage>
        <taxon>Bacteria</taxon>
        <taxon>Pseudomonadati</taxon>
        <taxon>Pseudomonadota</taxon>
        <taxon>Gammaproteobacteria</taxon>
        <taxon>sulfur-oxidizing symbionts</taxon>
    </lineage>
</organism>
<keyword evidence="5 8" id="KW-0255">Endonuclease</keyword>
<evidence type="ECO:0000256" key="7">
    <source>
        <dbReference type="ARBA" id="ARBA00022833"/>
    </source>
</evidence>
<dbReference type="NCBIfam" id="TIGR00043">
    <property type="entry name" value="rRNA maturation RNase YbeY"/>
    <property type="match status" value="1"/>
</dbReference>
<comment type="subcellular location">
    <subcellularLocation>
        <location evidence="8">Cytoplasm</location>
    </subcellularLocation>
</comment>
<dbReference type="PANTHER" id="PTHR46986:SF1">
    <property type="entry name" value="ENDORIBONUCLEASE YBEY, CHLOROPLASTIC"/>
    <property type="match status" value="1"/>
</dbReference>
<dbReference type="GO" id="GO:0005737">
    <property type="term" value="C:cytoplasm"/>
    <property type="evidence" value="ECO:0007669"/>
    <property type="project" value="UniProtKB-SubCell"/>
</dbReference>